<name>A0A1M6Q7V8_9AQUI</name>
<proteinExistence type="inferred from homology"/>
<evidence type="ECO:0000313" key="3">
    <source>
        <dbReference type="EMBL" id="SHK16173.1"/>
    </source>
</evidence>
<dbReference type="SUPFAM" id="SSF47781">
    <property type="entry name" value="RuvA domain 2-like"/>
    <property type="match status" value="1"/>
</dbReference>
<organism evidence="3 4">
    <name type="scientific">Thermocrinis minervae</name>
    <dbReference type="NCBI Taxonomy" id="381751"/>
    <lineage>
        <taxon>Bacteria</taxon>
        <taxon>Pseudomonadati</taxon>
        <taxon>Aquificota</taxon>
        <taxon>Aquificia</taxon>
        <taxon>Aquificales</taxon>
        <taxon>Aquificaceae</taxon>
        <taxon>Thermocrinis</taxon>
    </lineage>
</organism>
<dbReference type="STRING" id="381751.SAMN05444391_0110"/>
<dbReference type="EMBL" id="LT670846">
    <property type="protein sequence ID" value="SHK16173.1"/>
    <property type="molecule type" value="Genomic_DNA"/>
</dbReference>
<dbReference type="InterPro" id="IPR003488">
    <property type="entry name" value="DprA"/>
</dbReference>
<dbReference type="InterPro" id="IPR010994">
    <property type="entry name" value="RuvA_2-like"/>
</dbReference>
<sequence length="337" mass="37490">MEKLYTWLKLKAVKGLGEKSIKKLYRHFKNPGLVFEADLKILEQLVGHTRAKNIKSKTFSFDPENVVKVVEKEGIGWTTLDMKDYPKLLKEIEDPPPVLFYVGNLRDIPLVGVVGTRNPDIYSVSFTKEIVQGIVSLNFGVASGGAKGIDYLSHKFCVEAGGYTACFLGMGVLKAPEHLRKTVLKEGVLMSEFLPEEEPAEYTFVRRNRLISGSSLLLLIIEAGEKSGALITAEFAHRQGRPIFAHIGVGKSPRWKGCVKLVNEGIAKAFSDLSDLGLNLQSKRLPEDDLISLLVSPKTFEDLLTLTGMDPRSLMNKLTLYEIEGKIRRNGSYYTIA</sequence>
<dbReference type="GO" id="GO:0009294">
    <property type="term" value="P:DNA-mediated transformation"/>
    <property type="evidence" value="ECO:0007669"/>
    <property type="project" value="InterPro"/>
</dbReference>
<accession>A0A1M6Q7V8</accession>
<dbReference type="SUPFAM" id="SSF102405">
    <property type="entry name" value="MCP/YpsA-like"/>
    <property type="match status" value="1"/>
</dbReference>
<dbReference type="OrthoDB" id="9785707at2"/>
<dbReference type="Gene3D" id="3.40.50.450">
    <property type="match status" value="1"/>
</dbReference>
<dbReference type="PANTHER" id="PTHR43022">
    <property type="entry name" value="PROTEIN SMF"/>
    <property type="match status" value="1"/>
</dbReference>
<dbReference type="Pfam" id="PF02481">
    <property type="entry name" value="DNA_processg_A"/>
    <property type="match status" value="1"/>
</dbReference>
<reference evidence="3 4" key="1">
    <citation type="submission" date="2016-11" db="EMBL/GenBank/DDBJ databases">
        <authorList>
            <person name="Jaros S."/>
            <person name="Januszkiewicz K."/>
            <person name="Wedrychowicz H."/>
        </authorList>
    </citation>
    <scope>NUCLEOTIDE SEQUENCE [LARGE SCALE GENOMIC DNA]</scope>
    <source>
        <strain evidence="3 4">DSM 19557</strain>
    </source>
</reference>
<evidence type="ECO:0000259" key="2">
    <source>
        <dbReference type="Pfam" id="PF02481"/>
    </source>
</evidence>
<dbReference type="PANTHER" id="PTHR43022:SF1">
    <property type="entry name" value="PROTEIN SMF"/>
    <property type="match status" value="1"/>
</dbReference>
<feature type="domain" description="Smf/DprA SLOG" evidence="2">
    <location>
        <begin position="79"/>
        <end position="276"/>
    </location>
</feature>
<dbReference type="RefSeq" id="WP_079653319.1">
    <property type="nucleotide sequence ID" value="NZ_LT670846.1"/>
</dbReference>
<comment type="similarity">
    <text evidence="1">Belongs to the DprA/Smf family.</text>
</comment>
<evidence type="ECO:0000313" key="4">
    <source>
        <dbReference type="Proteomes" id="UP000189810"/>
    </source>
</evidence>
<gene>
    <name evidence="3" type="ORF">SAMN05444391_0110</name>
</gene>
<keyword evidence="4" id="KW-1185">Reference proteome</keyword>
<dbReference type="AlphaFoldDB" id="A0A1M6Q7V8"/>
<evidence type="ECO:0000256" key="1">
    <source>
        <dbReference type="ARBA" id="ARBA00006525"/>
    </source>
</evidence>
<protein>
    <submittedName>
        <fullName evidence="3">DNA processing protein</fullName>
    </submittedName>
</protein>
<dbReference type="InterPro" id="IPR057666">
    <property type="entry name" value="DrpA_SLOG"/>
</dbReference>
<dbReference type="Proteomes" id="UP000189810">
    <property type="component" value="Chromosome I"/>
</dbReference>